<feature type="compositionally biased region" description="Polar residues" evidence="7">
    <location>
        <begin position="1693"/>
        <end position="1719"/>
    </location>
</feature>
<dbReference type="EC" id="2.7.7.6" evidence="6"/>
<feature type="region of interest" description="Disordered" evidence="7">
    <location>
        <begin position="1615"/>
        <end position="1639"/>
    </location>
</feature>
<dbReference type="InterPro" id="IPR044893">
    <property type="entry name" value="RNA_pol_Rpb1_clamp_domain"/>
</dbReference>
<dbReference type="Proteomes" id="UP001497444">
    <property type="component" value="Unassembled WGS sequence"/>
</dbReference>
<evidence type="ECO:0000256" key="1">
    <source>
        <dbReference type="ARBA" id="ARBA00022478"/>
    </source>
</evidence>
<feature type="domain" description="RNA polymerase N-terminal" evidence="8">
    <location>
        <begin position="351"/>
        <end position="651"/>
    </location>
</feature>
<evidence type="ECO:0000256" key="5">
    <source>
        <dbReference type="ARBA" id="ARBA00048552"/>
    </source>
</evidence>
<dbReference type="InterPro" id="IPR007083">
    <property type="entry name" value="RNA_pol_Rpb1_4"/>
</dbReference>
<dbReference type="InterPro" id="IPR007080">
    <property type="entry name" value="RNA_pol_Rpb1_1"/>
</dbReference>
<dbReference type="InterPro" id="IPR042102">
    <property type="entry name" value="RNA_pol_Rpb1_3_sf"/>
</dbReference>
<evidence type="ECO:0000256" key="3">
    <source>
        <dbReference type="ARBA" id="ARBA00022695"/>
    </source>
</evidence>
<dbReference type="Gene3D" id="3.10.450.40">
    <property type="match status" value="1"/>
</dbReference>
<evidence type="ECO:0000313" key="9">
    <source>
        <dbReference type="EMBL" id="CAK9253722.1"/>
    </source>
</evidence>
<keyword evidence="1 6" id="KW-0240">DNA-directed RNA polymerase</keyword>
<dbReference type="Pfam" id="PF04997">
    <property type="entry name" value="RNA_pol_Rpb1_1"/>
    <property type="match status" value="1"/>
</dbReference>
<sequence length="2020" mass="223598">MEEDPKVGDPPLAELAGLQFGLLSNEDTLAMSVFEKNQNIIGPKTLRDSRLGVYFLTGDGSRCSSCGAFTKDSCDGHFGHIVLPMPVYHPFHVAFTHQILSKICIICYRLTLKKKESKVVLLSREKPVQTAKCATAHKDAELPHKASKHGAELTKTCKVIKIRKKLKTEVLVRKLQPFKGYNRQAATELAMKVQAANAVDWSSCGSLNSSRFKARAAGKVVSAKLREDGLSLKTRSVSTALDSCATMKSSEAIEDGCKYCGADLKDTDNRYPALQLLITKRREDGFQTITMKARCKDEIVPPDYWNFVHGHPGGSKQTRPLLPFEALKILQCIPHKVIEKLGMHNFVARPEALILMCLPVPPSCTRVKAPDTPSVVTKVLMDNQYRLLQAVVKKVRVLQSSRAGKPGFATTKNEVAELQVLIGQYLTGCKIVKGLQPSRFVTSLKTEKEEKLMKGHVLAKRNNISARCVVVGDPAIRIDQISVPIDLADYLTIPERVTALNIKQLQQYVDNGPHAEPFKTGAVWYGRGGVLLSNSTTTRAFLKFGDVIHRHLKEGDLIIVNRPPSLQKHSLMALHVHMHVGSVFGINPLICAPFGADFDGDSIHVFVPQSAEAMAEVRELLDVPSQLISSQGGQSNSGLTEDSRLGAHLMTSSFVFFGKAEMQQFTMWSSELLPIPAILKSPKGRGPLWTGAQLFSMTIPKRVDYRLPHRKHAKYSDKGILVRDGELLVCHGGPCWLDKSPDGIVVVICKSVGPTLALKHLNDASELSNKWLSGRGFSLGLLDFQLARDVYSQGQMLMRVKEELIRANQEALIVSLISDAQVQKQELRRHPTNARGLSEDTICCGSLGLFLGNARTTKQAKVLQKVVISRFQGSFGQKINSLAKDYRGRDNSLFAMIKAGSKGSFSKMVQQTVSLGLQLYKGDELLPFGHKLLQHQSLLKNSKIYTASDLLQARQGPPFADISGYWESRGIVLNSLRDGLSPLQLLLHAMASRYGIAREGVEEPNILLNNLLLFMRNLHVSYDGTVCEPQGQNIVQFEYGGLLESKGKAGAYKQVHGPDDWPVAGEPVGILAATAITEPAYQLKLDSPHQIGAKEISPLQLLRESLRAKTTMSLADHQILLRFPCGLRNRHHGEEKAAIKLEQHLKAITLDMLTLVTMIEYQKVGTKDDHIRAEKRSPWVARIQLSMEELRQHHISIETILQRLAKKFADKEGQKGITFFSTNGERLGPCIHFYPDLSKQIQTVCDDAVYEDTMSNILEAMKYTMLPIILQTTVKGDERIQTVKVVWEDRSWNPSALVPSTKERFKYLNGELVVEVTVKKSVIKTRGQAWEVVKEACLPIMETLDWHRSMPYSVQEIHQNLGVEAAKEVLLQRLRLAAAGMGQHLLPEHLKLIADSVTYCGEVMGATFPGFKALCTSTSISTPFTKAAFQDPKNMFLQAARNGSCEGMEGVITAAVCGKMAPCGTGAPFELQWQDQIVADCPVEQWRGVDVHEYIINIDSPVKHASQNVPSASMPKLHYEGHDGGLAHQLQSMTEVHHGADGSKKANLPNSCIDEPGISAIIEILIERAVAQASWCSQPLAANSNLNMSQSSKLHTGSCKCPWFAAARKKLKTLGDRDQASEDGHNYRKRKTDQEGGCVPITNSEFLVPQKHAGSPVSGTRPGARLSVCMESIAVNQDQCSDPVGFRPGSPDGSCSSFHTPTGTLEADSGNSSPCSTFQELPHPATPYDRKSLEDDGLSSNSPSSLVRTQAKNFATHSCITTLEDQKFVIFSSLSNQEPTSGFIYSMKQAQVESAGSEHKTWLVKGDTRFEEAQQKLFDDTNVPSPHRVGRDGSSPFISGRSKWMQHTIQRSTTSSDNVAWWEDPKHSEEWEELLQLSNITKSILHTRYQVGERLETQDQRFILEKVLRYHPFCTEKIGCGVHYIKVDHHDSHSKSRCFFVVRTDGTVCDFSYHKCIKGKANAKNPSLALWYDHKYCLNHGQDEIFEHDTLYSPHIDPSNTLPSWTPLALHGGQLAEGGP</sequence>
<reference evidence="9" key="1">
    <citation type="submission" date="2024-02" db="EMBL/GenBank/DDBJ databases">
        <authorList>
            <consortium name="ELIXIR-Norway"/>
            <consortium name="Elixir Norway"/>
        </authorList>
    </citation>
    <scope>NUCLEOTIDE SEQUENCE</scope>
</reference>
<feature type="compositionally biased region" description="Basic and acidic residues" evidence="7">
    <location>
        <begin position="1615"/>
        <end position="1626"/>
    </location>
</feature>
<comment type="catalytic activity">
    <reaction evidence="5 6">
        <text>RNA(n) + a ribonucleoside 5'-triphosphate = RNA(n+1) + diphosphate</text>
        <dbReference type="Rhea" id="RHEA:21248"/>
        <dbReference type="Rhea" id="RHEA-COMP:14527"/>
        <dbReference type="Rhea" id="RHEA-COMP:17342"/>
        <dbReference type="ChEBI" id="CHEBI:33019"/>
        <dbReference type="ChEBI" id="CHEBI:61557"/>
        <dbReference type="ChEBI" id="CHEBI:140395"/>
        <dbReference type="EC" id="2.7.7.6"/>
    </reaction>
</comment>
<proteinExistence type="inferred from homology"/>
<dbReference type="Pfam" id="PF04998">
    <property type="entry name" value="RNA_pol_Rpb1_5"/>
    <property type="match status" value="1"/>
</dbReference>
<keyword evidence="2 6" id="KW-0808">Transferase</keyword>
<dbReference type="Pfam" id="PF11523">
    <property type="entry name" value="DUF3223"/>
    <property type="match status" value="1"/>
</dbReference>
<evidence type="ECO:0000256" key="4">
    <source>
        <dbReference type="ARBA" id="ARBA00023163"/>
    </source>
</evidence>
<dbReference type="Gene3D" id="1.10.132.30">
    <property type="match status" value="1"/>
</dbReference>
<dbReference type="Pfam" id="PF04983">
    <property type="entry name" value="RNA_pol_Rpb1_3"/>
    <property type="match status" value="1"/>
</dbReference>
<dbReference type="Pfam" id="PF05000">
    <property type="entry name" value="RNA_pol_Rpb1_4"/>
    <property type="match status" value="1"/>
</dbReference>
<keyword evidence="4 6" id="KW-0804">Transcription</keyword>
<dbReference type="Gene3D" id="3.30.1490.180">
    <property type="entry name" value="RNA polymerase ii"/>
    <property type="match status" value="1"/>
</dbReference>
<comment type="similarity">
    <text evidence="6">Belongs to the RNA polymerase beta' chain family.</text>
</comment>
<evidence type="ECO:0000256" key="7">
    <source>
        <dbReference type="SAM" id="MobiDB-lite"/>
    </source>
</evidence>
<evidence type="ECO:0000256" key="6">
    <source>
        <dbReference type="RuleBase" id="RU004279"/>
    </source>
</evidence>
<comment type="caution">
    <text evidence="9">The sequence shown here is derived from an EMBL/GenBank/DDBJ whole genome shotgun (WGS) entry which is preliminary data.</text>
</comment>
<evidence type="ECO:0000256" key="2">
    <source>
        <dbReference type="ARBA" id="ARBA00022679"/>
    </source>
</evidence>
<evidence type="ECO:0000259" key="8">
    <source>
        <dbReference type="SMART" id="SM00663"/>
    </source>
</evidence>
<evidence type="ECO:0000313" key="10">
    <source>
        <dbReference type="Proteomes" id="UP001497444"/>
    </source>
</evidence>
<dbReference type="Gene3D" id="1.10.274.100">
    <property type="entry name" value="RNA polymerase Rpb1, domain 3"/>
    <property type="match status" value="1"/>
</dbReference>
<dbReference type="Gene3D" id="2.40.40.20">
    <property type="match status" value="1"/>
</dbReference>
<gene>
    <name evidence="9" type="ORF">CSSPJE1EN1_LOCUS29100</name>
</gene>
<feature type="region of interest" description="Disordered" evidence="7">
    <location>
        <begin position="1681"/>
        <end position="1745"/>
    </location>
</feature>
<dbReference type="InterPro" id="IPR006592">
    <property type="entry name" value="RNA_pol_N"/>
</dbReference>
<organism evidence="9 10">
    <name type="scientific">Sphagnum jensenii</name>
    <dbReference type="NCBI Taxonomy" id="128206"/>
    <lineage>
        <taxon>Eukaryota</taxon>
        <taxon>Viridiplantae</taxon>
        <taxon>Streptophyta</taxon>
        <taxon>Embryophyta</taxon>
        <taxon>Bryophyta</taxon>
        <taxon>Sphagnophytina</taxon>
        <taxon>Sphagnopsida</taxon>
        <taxon>Sphagnales</taxon>
        <taxon>Sphagnaceae</taxon>
        <taxon>Sphagnum</taxon>
    </lineage>
</organism>
<dbReference type="SMART" id="SM00663">
    <property type="entry name" value="RPOLA_N"/>
    <property type="match status" value="1"/>
</dbReference>
<keyword evidence="3 6" id="KW-0548">Nucleotidyltransferase</keyword>
<dbReference type="InterPro" id="IPR007066">
    <property type="entry name" value="RNA_pol_Rpb1_3"/>
</dbReference>
<protein>
    <recommendedName>
        <fullName evidence="6">DNA-directed RNA polymerase subunit</fullName>
        <ecNumber evidence="6">2.7.7.6</ecNumber>
    </recommendedName>
</protein>
<dbReference type="InterPro" id="IPR038120">
    <property type="entry name" value="Rpb1_funnel_sf"/>
</dbReference>
<dbReference type="Pfam" id="PF00623">
    <property type="entry name" value="RNA_pol_Rpb1_2"/>
    <property type="match status" value="1"/>
</dbReference>
<dbReference type="SUPFAM" id="SSF64484">
    <property type="entry name" value="beta and beta-prime subunits of DNA dependent RNA-polymerase"/>
    <property type="match status" value="1"/>
</dbReference>
<keyword evidence="10" id="KW-1185">Reference proteome</keyword>
<dbReference type="InterPro" id="IPR045867">
    <property type="entry name" value="DNA-dir_RpoC_beta_prime"/>
</dbReference>
<dbReference type="EMBL" id="CAXAQS010000931">
    <property type="protein sequence ID" value="CAK9253722.1"/>
    <property type="molecule type" value="Genomic_DNA"/>
</dbReference>
<dbReference type="Gene3D" id="4.10.860.120">
    <property type="entry name" value="RNA polymerase II, clamp domain"/>
    <property type="match status" value="1"/>
</dbReference>
<dbReference type="InterPro" id="IPR000722">
    <property type="entry name" value="RNA_pol_asu"/>
</dbReference>
<accession>A0ABP0VJP4</accession>
<dbReference type="PANTHER" id="PTHR19376">
    <property type="entry name" value="DNA-DIRECTED RNA POLYMERASE"/>
    <property type="match status" value="1"/>
</dbReference>
<comment type="function">
    <text evidence="6">DNA-dependent RNA polymerase catalyzes the transcription of DNA into RNA using the four ribonucleoside triphosphates as substrates.</text>
</comment>
<dbReference type="InterPro" id="IPR007081">
    <property type="entry name" value="RNA_pol_Rpb1_5"/>
</dbReference>
<name>A0ABP0VJP4_9BRYO</name>
<dbReference type="PANTHER" id="PTHR19376:SF36">
    <property type="entry name" value="DNA-DIRECTED RNA POLYMERASE IV SUBUNIT 1"/>
    <property type="match status" value="1"/>
</dbReference>